<keyword evidence="5" id="KW-1185">Reference proteome</keyword>
<reference evidence="4 5" key="1">
    <citation type="submission" date="2020-03" db="EMBL/GenBank/DDBJ databases">
        <title>Genomic Encyclopedia of Type Strains, Phase IV (KMG-IV): sequencing the most valuable type-strain genomes for metagenomic binning, comparative biology and taxonomic classification.</title>
        <authorList>
            <person name="Goeker M."/>
        </authorList>
    </citation>
    <scope>NUCLEOTIDE SEQUENCE [LARGE SCALE GENOMIC DNA]</scope>
    <source>
        <strain evidence="4 5">DSM 105096</strain>
    </source>
</reference>
<feature type="region of interest" description="Disordered" evidence="2">
    <location>
        <begin position="118"/>
        <end position="290"/>
    </location>
</feature>
<dbReference type="Pfam" id="PF04434">
    <property type="entry name" value="SWIM"/>
    <property type="match status" value="1"/>
</dbReference>
<keyword evidence="1" id="KW-0862">Zinc</keyword>
<evidence type="ECO:0000313" key="5">
    <source>
        <dbReference type="Proteomes" id="UP000770785"/>
    </source>
</evidence>
<feature type="region of interest" description="Disordered" evidence="2">
    <location>
        <begin position="331"/>
        <end position="359"/>
    </location>
</feature>
<evidence type="ECO:0000259" key="3">
    <source>
        <dbReference type="PROSITE" id="PS50966"/>
    </source>
</evidence>
<dbReference type="Proteomes" id="UP000770785">
    <property type="component" value="Unassembled WGS sequence"/>
</dbReference>
<feature type="compositionally biased region" description="Basic and acidic residues" evidence="2">
    <location>
        <begin position="232"/>
        <end position="244"/>
    </location>
</feature>
<evidence type="ECO:0000256" key="2">
    <source>
        <dbReference type="SAM" id="MobiDB-lite"/>
    </source>
</evidence>
<feature type="compositionally biased region" description="Low complexity" evidence="2">
    <location>
        <begin position="172"/>
        <end position="183"/>
    </location>
</feature>
<dbReference type="InterPro" id="IPR007527">
    <property type="entry name" value="Znf_SWIM"/>
</dbReference>
<accession>A0ABX0XFS6</accession>
<feature type="compositionally biased region" description="Basic and acidic residues" evidence="2">
    <location>
        <begin position="137"/>
        <end position="146"/>
    </location>
</feature>
<evidence type="ECO:0000256" key="1">
    <source>
        <dbReference type="PROSITE-ProRule" id="PRU00325"/>
    </source>
</evidence>
<proteinExistence type="predicted"/>
<protein>
    <recommendedName>
        <fullName evidence="3">SWIM-type domain-containing protein</fullName>
    </recommendedName>
</protein>
<name>A0ABX0XFS6_9BACT</name>
<feature type="domain" description="SWIM-type" evidence="3">
    <location>
        <begin position="67"/>
        <end position="102"/>
    </location>
</feature>
<evidence type="ECO:0000313" key="4">
    <source>
        <dbReference type="EMBL" id="NJC28077.1"/>
    </source>
</evidence>
<keyword evidence="1" id="KW-0863">Zinc-finger</keyword>
<dbReference type="EMBL" id="JAATJH010000008">
    <property type="protein sequence ID" value="NJC28077.1"/>
    <property type="molecule type" value="Genomic_DNA"/>
</dbReference>
<comment type="caution">
    <text evidence="4">The sequence shown here is derived from an EMBL/GenBank/DDBJ whole genome shotgun (WGS) entry which is preliminary data.</text>
</comment>
<keyword evidence="1" id="KW-0479">Metal-binding</keyword>
<dbReference type="RefSeq" id="WP_168039763.1">
    <property type="nucleotide sequence ID" value="NZ_JAATJH010000008.1"/>
</dbReference>
<dbReference type="PROSITE" id="PS50966">
    <property type="entry name" value="ZF_SWIM"/>
    <property type="match status" value="1"/>
</dbReference>
<gene>
    <name evidence="4" type="ORF">GGR27_003596</name>
</gene>
<feature type="compositionally biased region" description="Basic residues" evidence="2">
    <location>
        <begin position="147"/>
        <end position="159"/>
    </location>
</feature>
<sequence length="580" mass="64410">MPKLNFTLTGTEPFYARYTNWVEENSGTAFTTTVYDEAAALYQKNKVELTDTQPGVATAVFKARGRAQQRLETDGQEVSVTCTCRYTKGPCKHIAAFLWVVDDLGADGAAVLAQTAEVVGQEPEAEPETEPTPTPPRADKQAGKAEKKSKKARASRNKTSRKDTPEAPATNAGEAAPQPATEEAAPRKPQRGKRTARKLDADQPENNTPETTPEPAATKGTERKSKRGKRAPRQEEQKQAEDRTSTPNQEAEAGANGRTNSRRGKRAPRNGETNNIERTPNTGPATATDPNADLIKELIQLNRRQLANLLVEHVPVELRDQLVPGHVPSKEVAARKTTSAPVAAPEEVTADTPEDTPPVWEVISQPRPEIEVTPVFDDDDDDESDIPLGTITRLDERLATAYNYELDADRSEIYRVRIQLAADYEGAECELNWLDDYLKAIPTVETLQYVIERRPEVEQKATATLRSTHAAAYLDYLAAAGDQDKLASFLAEDYERLDAVSTLIPFFLEHPRVQPKLAEKTIKELLDITLPENDPERYEFISDMMGLLKKVATDQVYERTVDDIKAMYGEQKEMLKVIFN</sequence>
<feature type="compositionally biased region" description="Polar residues" evidence="2">
    <location>
        <begin position="271"/>
        <end position="289"/>
    </location>
</feature>
<organism evidence="4 5">
    <name type="scientific">Neolewinella antarctica</name>
    <dbReference type="NCBI Taxonomy" id="442734"/>
    <lineage>
        <taxon>Bacteria</taxon>
        <taxon>Pseudomonadati</taxon>
        <taxon>Bacteroidota</taxon>
        <taxon>Saprospiria</taxon>
        <taxon>Saprospirales</taxon>
        <taxon>Lewinellaceae</taxon>
        <taxon>Neolewinella</taxon>
    </lineage>
</organism>
<feature type="compositionally biased region" description="Low complexity" evidence="2">
    <location>
        <begin position="204"/>
        <end position="218"/>
    </location>
</feature>